<proteinExistence type="predicted"/>
<protein>
    <submittedName>
        <fullName evidence="1">Uncharacterized protein</fullName>
    </submittedName>
</protein>
<dbReference type="OrthoDB" id="4159781at2759"/>
<comment type="caution">
    <text evidence="1">The sequence shown here is derived from an EMBL/GenBank/DDBJ whole genome shotgun (WGS) entry which is preliminary data.</text>
</comment>
<dbReference type="PANTHER" id="PTHR37540">
    <property type="entry name" value="TRANSCRIPTION FACTOR (ACR-2), PUTATIVE-RELATED-RELATED"/>
    <property type="match status" value="1"/>
</dbReference>
<dbReference type="Proteomes" id="UP000676310">
    <property type="component" value="Unassembled WGS sequence"/>
</dbReference>
<evidence type="ECO:0000313" key="2">
    <source>
        <dbReference type="Proteomes" id="UP000676310"/>
    </source>
</evidence>
<dbReference type="EMBL" id="CAJRGZ010000018">
    <property type="protein sequence ID" value="CAG5158169.1"/>
    <property type="molecule type" value="Genomic_DNA"/>
</dbReference>
<keyword evidence="2" id="KW-1185">Reference proteome</keyword>
<gene>
    <name evidence="1" type="ORF">ALTATR162_LOCUS5019</name>
</gene>
<name>A0A8J2I2D4_9PLEO</name>
<sequence>MDSPTKPRFRFINLKHPDDLKDEETQVRIRRIVMAEVGKARRKPRTRRERNEIVLEIRDPTEAHLGLERFGGGQMDPFCVYPIKMNESNRALVANILDPSTNHPIRLRDYWYPVGLSCAAIFHNVLSNSQNFIFQKLNGSFPSRDDALALTHSYKALRAASEMMKDSSKHKSDDMIGTVASFMCHHALLNSFADGHWYKHRNALVHIVELRGGYEAIENEHLRITLTWSDLVGCFSQDIPPIIPLPAQWEDACRPLASSPRPHRPMSLIWKKQLPMQLEWITIFDDIVQLVSLDPAFNREQTLLSVTDSSWMEPIAYRLLCVRPLQQGHERGNMIEEVCRLGTLLFLTPLWRLLGRYTIWTAVISRKLLLRLTENMVEWNELEPLLVWVLYFAAIETKDIVERSHFVFMLAVVIKGMHLQEWREVVPIVKNISWVEGAYTGSDELIRDEVMQIVNQDCVVNR</sequence>
<organism evidence="1 2">
    <name type="scientific">Alternaria atra</name>
    <dbReference type="NCBI Taxonomy" id="119953"/>
    <lineage>
        <taxon>Eukaryota</taxon>
        <taxon>Fungi</taxon>
        <taxon>Dikarya</taxon>
        <taxon>Ascomycota</taxon>
        <taxon>Pezizomycotina</taxon>
        <taxon>Dothideomycetes</taxon>
        <taxon>Pleosporomycetidae</taxon>
        <taxon>Pleosporales</taxon>
        <taxon>Pleosporineae</taxon>
        <taxon>Pleosporaceae</taxon>
        <taxon>Alternaria</taxon>
        <taxon>Alternaria sect. Ulocladioides</taxon>
    </lineage>
</organism>
<dbReference type="PANTHER" id="PTHR37540:SF5">
    <property type="entry name" value="TRANSCRIPTION FACTOR DOMAIN-CONTAINING PROTEIN"/>
    <property type="match status" value="1"/>
</dbReference>
<dbReference type="GeneID" id="67016751"/>
<reference evidence="1" key="1">
    <citation type="submission" date="2021-05" db="EMBL/GenBank/DDBJ databases">
        <authorList>
            <person name="Stam R."/>
        </authorList>
    </citation>
    <scope>NUCLEOTIDE SEQUENCE</scope>
    <source>
        <strain evidence="1">CS162</strain>
    </source>
</reference>
<accession>A0A8J2I2D4</accession>
<evidence type="ECO:0000313" key="1">
    <source>
        <dbReference type="EMBL" id="CAG5158169.1"/>
    </source>
</evidence>
<dbReference type="AlphaFoldDB" id="A0A8J2I2D4"/>
<dbReference type="Pfam" id="PF11951">
    <property type="entry name" value="Fungal_trans_2"/>
    <property type="match status" value="1"/>
</dbReference>
<dbReference type="InterPro" id="IPR021858">
    <property type="entry name" value="Fun_TF"/>
</dbReference>
<dbReference type="RefSeq" id="XP_043168570.1">
    <property type="nucleotide sequence ID" value="XM_043312635.1"/>
</dbReference>